<evidence type="ECO:0000313" key="14">
    <source>
        <dbReference type="Proteomes" id="UP000199648"/>
    </source>
</evidence>
<feature type="binding site" evidence="11">
    <location>
        <begin position="16"/>
        <end position="23"/>
    </location>
    <ligand>
        <name>ATP</name>
        <dbReference type="ChEBI" id="CHEBI:30616"/>
    </ligand>
</feature>
<dbReference type="PROSITE" id="PS00856">
    <property type="entry name" value="GUANYLATE_KINASE_1"/>
    <property type="match status" value="1"/>
</dbReference>
<dbReference type="RefSeq" id="WP_092998298.1">
    <property type="nucleotide sequence ID" value="NZ_FMWD01000009.1"/>
</dbReference>
<dbReference type="Gene3D" id="3.30.63.10">
    <property type="entry name" value="Guanylate Kinase phosphate binding domain"/>
    <property type="match status" value="1"/>
</dbReference>
<dbReference type="SMART" id="SM00072">
    <property type="entry name" value="GuKc"/>
    <property type="match status" value="1"/>
</dbReference>
<dbReference type="InterPro" id="IPR020590">
    <property type="entry name" value="Guanylate_kinase_CS"/>
</dbReference>
<dbReference type="InterPro" id="IPR008144">
    <property type="entry name" value="Guanylate_kin-like_dom"/>
</dbReference>
<comment type="subcellular location">
    <subcellularLocation>
        <location evidence="1 11">Cytoplasm</location>
    </subcellularLocation>
</comment>
<evidence type="ECO:0000256" key="3">
    <source>
        <dbReference type="ARBA" id="ARBA00012961"/>
    </source>
</evidence>
<accession>A0A1G5QSU6</accession>
<comment type="function">
    <text evidence="11">Essential for recycling GMP and indirectly, cGMP.</text>
</comment>
<keyword evidence="9 11" id="KW-0067">ATP-binding</keyword>
<dbReference type="PANTHER" id="PTHR23117">
    <property type="entry name" value="GUANYLATE KINASE-RELATED"/>
    <property type="match status" value="1"/>
</dbReference>
<gene>
    <name evidence="11" type="primary">gmk</name>
    <name evidence="13" type="ORF">SAMN03097708_02745</name>
</gene>
<dbReference type="InterPro" id="IPR008145">
    <property type="entry name" value="GK/Ca_channel_bsu"/>
</dbReference>
<dbReference type="PROSITE" id="PS50052">
    <property type="entry name" value="GUANYLATE_KINASE_2"/>
    <property type="match status" value="1"/>
</dbReference>
<comment type="catalytic activity">
    <reaction evidence="11">
        <text>GMP + ATP = GDP + ADP</text>
        <dbReference type="Rhea" id="RHEA:20780"/>
        <dbReference type="ChEBI" id="CHEBI:30616"/>
        <dbReference type="ChEBI" id="CHEBI:58115"/>
        <dbReference type="ChEBI" id="CHEBI:58189"/>
        <dbReference type="ChEBI" id="CHEBI:456216"/>
        <dbReference type="EC" id="2.7.4.8"/>
    </reaction>
</comment>
<dbReference type="Pfam" id="PF00625">
    <property type="entry name" value="Guanylate_kin"/>
    <property type="match status" value="1"/>
</dbReference>
<evidence type="ECO:0000256" key="11">
    <source>
        <dbReference type="HAMAP-Rule" id="MF_00328"/>
    </source>
</evidence>
<dbReference type="OrthoDB" id="9808150at2"/>
<dbReference type="InterPro" id="IPR017665">
    <property type="entry name" value="Guanylate_kinase"/>
</dbReference>
<proteinExistence type="inferred from homology"/>
<dbReference type="AlphaFoldDB" id="A0A1G5QSU6"/>
<dbReference type="GO" id="GO:0005524">
    <property type="term" value="F:ATP binding"/>
    <property type="evidence" value="ECO:0007669"/>
    <property type="project" value="UniProtKB-UniRule"/>
</dbReference>
<dbReference type="InterPro" id="IPR027417">
    <property type="entry name" value="P-loop_NTPase"/>
</dbReference>
<dbReference type="Gene3D" id="3.40.50.300">
    <property type="entry name" value="P-loop containing nucleotide triphosphate hydrolases"/>
    <property type="match status" value="1"/>
</dbReference>
<name>A0A1G5QSU6_9GAMM</name>
<evidence type="ECO:0000256" key="9">
    <source>
        <dbReference type="ARBA" id="ARBA00022840"/>
    </source>
</evidence>
<reference evidence="13 14" key="1">
    <citation type="submission" date="2016-10" db="EMBL/GenBank/DDBJ databases">
        <authorList>
            <person name="de Groot N.N."/>
        </authorList>
    </citation>
    <scope>NUCLEOTIDE SEQUENCE [LARGE SCALE GENOMIC DNA]</scope>
    <source>
        <strain evidence="13 14">HLD2</strain>
    </source>
</reference>
<keyword evidence="8 11" id="KW-0418">Kinase</keyword>
<dbReference type="PANTHER" id="PTHR23117:SF13">
    <property type="entry name" value="GUANYLATE KINASE"/>
    <property type="match status" value="1"/>
</dbReference>
<dbReference type="FunFam" id="3.30.63.10:FF:000002">
    <property type="entry name" value="Guanylate kinase 1"/>
    <property type="match status" value="1"/>
</dbReference>
<keyword evidence="14" id="KW-1185">Reference proteome</keyword>
<dbReference type="FunFam" id="3.40.50.300:FF:000084">
    <property type="entry name" value="Guanylate kinase"/>
    <property type="match status" value="1"/>
</dbReference>
<evidence type="ECO:0000256" key="1">
    <source>
        <dbReference type="ARBA" id="ARBA00004496"/>
    </source>
</evidence>
<dbReference type="Proteomes" id="UP000199648">
    <property type="component" value="Unassembled WGS sequence"/>
</dbReference>
<evidence type="ECO:0000256" key="7">
    <source>
        <dbReference type="ARBA" id="ARBA00022741"/>
    </source>
</evidence>
<evidence type="ECO:0000256" key="8">
    <source>
        <dbReference type="ARBA" id="ARBA00022777"/>
    </source>
</evidence>
<protein>
    <recommendedName>
        <fullName evidence="4 11">Guanylate kinase</fullName>
        <ecNumber evidence="3 11">2.7.4.8</ecNumber>
    </recommendedName>
    <alternativeName>
        <fullName evidence="10 11">GMP kinase</fullName>
    </alternativeName>
</protein>
<dbReference type="EMBL" id="FMWD01000009">
    <property type="protein sequence ID" value="SCZ64933.1"/>
    <property type="molecule type" value="Genomic_DNA"/>
</dbReference>
<keyword evidence="5 11" id="KW-0963">Cytoplasm</keyword>
<evidence type="ECO:0000256" key="5">
    <source>
        <dbReference type="ARBA" id="ARBA00022490"/>
    </source>
</evidence>
<dbReference type="SUPFAM" id="SSF52540">
    <property type="entry name" value="P-loop containing nucleoside triphosphate hydrolases"/>
    <property type="match status" value="1"/>
</dbReference>
<dbReference type="GO" id="GO:0005829">
    <property type="term" value="C:cytosol"/>
    <property type="evidence" value="ECO:0007669"/>
    <property type="project" value="TreeGrafter"/>
</dbReference>
<evidence type="ECO:0000313" key="13">
    <source>
        <dbReference type="EMBL" id="SCZ64933.1"/>
    </source>
</evidence>
<dbReference type="EC" id="2.7.4.8" evidence="3 11"/>
<keyword evidence="7 11" id="KW-0547">Nucleotide-binding</keyword>
<evidence type="ECO:0000256" key="4">
    <source>
        <dbReference type="ARBA" id="ARBA00016296"/>
    </source>
</evidence>
<evidence type="ECO:0000259" key="12">
    <source>
        <dbReference type="PROSITE" id="PS50052"/>
    </source>
</evidence>
<dbReference type="HAMAP" id="MF_00328">
    <property type="entry name" value="Guanylate_kinase"/>
    <property type="match status" value="1"/>
</dbReference>
<evidence type="ECO:0000256" key="10">
    <source>
        <dbReference type="ARBA" id="ARBA00030128"/>
    </source>
</evidence>
<dbReference type="STRING" id="415747.SAMN03097708_02745"/>
<evidence type="ECO:0000256" key="6">
    <source>
        <dbReference type="ARBA" id="ARBA00022679"/>
    </source>
</evidence>
<sequence>MTANAAAHGTLFIISAPSGAGKTSLVKALVASTAALEVSVSHTTRPMRTGEENGVDYHFVAADAFLKMAEQGAFLEHAQVFDNFYGTAESTVVERLATGRDVILEIDWQGAQQVRQRLPETVGIFILPPSREALEHRLKGRGQDDQAIIDRRMRDAVSEMSHYAEFDYLVVNDDFDTALDELRCIVTSQRLRRPVQEARHDENLQLLLKESGH</sequence>
<evidence type="ECO:0000256" key="2">
    <source>
        <dbReference type="ARBA" id="ARBA00005790"/>
    </source>
</evidence>
<dbReference type="GO" id="GO:0004385">
    <property type="term" value="F:GMP kinase activity"/>
    <property type="evidence" value="ECO:0007669"/>
    <property type="project" value="UniProtKB-UniRule"/>
</dbReference>
<keyword evidence="6 11" id="KW-0808">Transferase</keyword>
<organism evidence="13 14">
    <name type="scientific">Thiohalomonas denitrificans</name>
    <dbReference type="NCBI Taxonomy" id="415747"/>
    <lineage>
        <taxon>Bacteria</taxon>
        <taxon>Pseudomonadati</taxon>
        <taxon>Pseudomonadota</taxon>
        <taxon>Gammaproteobacteria</taxon>
        <taxon>Thiohalomonadales</taxon>
        <taxon>Thiohalomonadaceae</taxon>
        <taxon>Thiohalomonas</taxon>
    </lineage>
</organism>
<dbReference type="NCBIfam" id="TIGR03263">
    <property type="entry name" value="guanyl_kin"/>
    <property type="match status" value="1"/>
</dbReference>
<dbReference type="CDD" id="cd00071">
    <property type="entry name" value="GMPK"/>
    <property type="match status" value="1"/>
</dbReference>
<comment type="similarity">
    <text evidence="2 11">Belongs to the guanylate kinase family.</text>
</comment>
<feature type="domain" description="Guanylate kinase-like" evidence="12">
    <location>
        <begin position="9"/>
        <end position="187"/>
    </location>
</feature>